<reference evidence="1 2" key="2">
    <citation type="submission" date="2020-03" db="EMBL/GenBank/DDBJ databases">
        <authorList>
            <person name="Ichikawa N."/>
            <person name="Kimura A."/>
            <person name="Kitahashi Y."/>
            <person name="Uohara A."/>
        </authorList>
    </citation>
    <scope>NUCLEOTIDE SEQUENCE [LARGE SCALE GENOMIC DNA]</scope>
    <source>
        <strain evidence="1 2">NBRC 108639</strain>
    </source>
</reference>
<name>A0A6V8K628_9ACTN</name>
<organism evidence="1 2">
    <name type="scientific">Phytohabitans houttuyneae</name>
    <dbReference type="NCBI Taxonomy" id="1076126"/>
    <lineage>
        <taxon>Bacteria</taxon>
        <taxon>Bacillati</taxon>
        <taxon>Actinomycetota</taxon>
        <taxon>Actinomycetes</taxon>
        <taxon>Micromonosporales</taxon>
        <taxon>Micromonosporaceae</taxon>
    </lineage>
</organism>
<protein>
    <submittedName>
        <fullName evidence="1">Uncharacterized protein</fullName>
    </submittedName>
</protein>
<evidence type="ECO:0000313" key="1">
    <source>
        <dbReference type="EMBL" id="GFJ77446.1"/>
    </source>
</evidence>
<comment type="caution">
    <text evidence="1">The sequence shown here is derived from an EMBL/GenBank/DDBJ whole genome shotgun (WGS) entry which is preliminary data.</text>
</comment>
<proteinExistence type="predicted"/>
<dbReference type="AlphaFoldDB" id="A0A6V8K628"/>
<evidence type="ECO:0000313" key="2">
    <source>
        <dbReference type="Proteomes" id="UP000482800"/>
    </source>
</evidence>
<dbReference type="Proteomes" id="UP000482800">
    <property type="component" value="Unassembled WGS sequence"/>
</dbReference>
<keyword evidence="2" id="KW-1185">Reference proteome</keyword>
<accession>A0A6V8K628</accession>
<sequence>MVERFLETSFLPGHTFYDVIPGSPLSAERTGRSRLPATSRWTVGDTRCGPLAAKLPPQLNGFQRFRDGSLPAWPTVQVSVRLQRWYDHQGCWVGPVRSWFN</sequence>
<dbReference type="EMBL" id="BLPF01000001">
    <property type="protein sequence ID" value="GFJ77446.1"/>
    <property type="molecule type" value="Genomic_DNA"/>
</dbReference>
<gene>
    <name evidence="1" type="ORF">Phou_016260</name>
</gene>
<reference evidence="1 2" key="1">
    <citation type="submission" date="2020-03" db="EMBL/GenBank/DDBJ databases">
        <title>Whole genome shotgun sequence of Phytohabitans houttuyneae NBRC 108639.</title>
        <authorList>
            <person name="Komaki H."/>
            <person name="Tamura T."/>
        </authorList>
    </citation>
    <scope>NUCLEOTIDE SEQUENCE [LARGE SCALE GENOMIC DNA]</scope>
    <source>
        <strain evidence="1 2">NBRC 108639</strain>
    </source>
</reference>